<evidence type="ECO:0000313" key="1">
    <source>
        <dbReference type="EMBL" id="KAI0068079.1"/>
    </source>
</evidence>
<sequence>MDGSSQSVLDLSAASPPCLELVSYNEGRVIWVHPLVIPAYVAAGSAFVFATRYFFSHIRSISETDEPIIESDGAATRAEATSETKTRVQILGGSTIYSFRLTRLLCVLVLLGLSAVTFFTDASKPAEHPFPSGTHDRFHVAKRAWLEFALCLTYLYAALLATLSVTAKPKVALTTTRHLTVLLLATFAVYGYRDIWPLATFTSSPVDQNEDSLLWAKVTILGVTSIVIPLTVPRQYIPYDLKNPAEVPDPSQVASIFSLATYCFLDSIVFLAYRIPHLSIDLLPPLADYDSATNLISKSFKHLDPFSGSPRRHVFWGIMKIYSREYITLGFLVFAKVLATFFGPVGIKGLLGYIESHGEGAALRPWFWIALLFLGPVISTLTMQRYMFITTGLLVQAEAIFTQLVFEHALRIRLIAEVSEGKATSENGDSAIATPHTASVSAADTAVNGGEGPSADNQGAKVPSPLPEDTAGRDAKGSNLIGKINNLVTSDLSNLTEGRDFVYDVVQIPLQTAICVWLLYSYLGWSAFVGMACTVILFPVPGMVAQMSQTVQEQATAQTDARVQIVTETMSVLRMVKMFGWEPKMDERVAKKRAEELKLLKKKQLLWLANNIINYFIPILTMIVTFGTYTAIMKQELRPSTAFSSLAIFTMLSDQFHRIFFAAPRMIQAKISMDRITDFLHNTELLDKYTATDEPVGVRMQNDDNRNVIGFGNASFTWANDDVTTGTMTPSRRRFILRIDDELVFKKGCFNIIIGPTGSGKTSLLMGLLGELHFVPLSVGSWYNLPREGGVAYAAQESWVQNETIKANIVFGAAYDEARYNKVIYQCGLKRDLSLFDAGDNTEVGEKGLTLSGGQKARITLARAVYSSAETILLDDVLAALDVHTARWIVEKCFKGDLLRGRTVLLVTHNVAIASPIADYVVSLGINGTIASRGTVSDALGKDEKLKAMLAEEEREIEEDDKEIDSKDPDTEIQPKRDGKLIVAEEVELGHVTWDSMKLFLSSLANPYGIPFWLTFFGGLLLCDIAMSLQTWWMGHWAEQYDIVASPSQVHISFYLGIYVAILIFSLVVYATGCTAYVYGSLRASTAIHRKLVRSILGTNLRWLDTTPTSRVIARCTQDIHAVDTDVAESFLDVATLFINMAIKLVAIVILTPIFLLPGVLLAVMGIWCARVYMKAQISVKREMSNAKAPVLGNFGAAIAGLTSIRAYGAQLAFRQESHVRLERYVRASRAFYNLNRQAYALRFRLAVLWVNFRIEILGAVFSAALAAYMVYVPGSSNSSSNIGFSLNMAVTFSGAILWWVIVLNDFEVHGNSLERIKAYIDIEQEPKASKEGIPPAYWPASGDLRVDNLSARYSTEGPDVLHNLSFHINSGERVGIVGRTGSGKSSLALALLRCILTEGNVYYDGLPMRSVNLDSLRSNITIIPQMPELLSGSLRENLDPFGQYDDATLNSALRAAGFFSLQDNSDENQFTLDSGISGGGGNLSVGQRQIVALARAIVRGSKLLILDEATSAIDYQTDAIIQSSLRHELKDDVTLLTIAHRLQTIMDADKVMVLDAGNIVEFDKPSELLKKKEGLFRSLVEESNDKDALYALVRK</sequence>
<organism evidence="1 2">
    <name type="scientific">Artomyces pyxidatus</name>
    <dbReference type="NCBI Taxonomy" id="48021"/>
    <lineage>
        <taxon>Eukaryota</taxon>
        <taxon>Fungi</taxon>
        <taxon>Dikarya</taxon>
        <taxon>Basidiomycota</taxon>
        <taxon>Agaricomycotina</taxon>
        <taxon>Agaricomycetes</taxon>
        <taxon>Russulales</taxon>
        <taxon>Auriscalpiaceae</taxon>
        <taxon>Artomyces</taxon>
    </lineage>
</organism>
<accession>A0ACB8TI36</accession>
<keyword evidence="2" id="KW-1185">Reference proteome</keyword>
<proteinExistence type="predicted"/>
<gene>
    <name evidence="1" type="ORF">BV25DRAFT_1845761</name>
</gene>
<comment type="caution">
    <text evidence="1">The sequence shown here is derived from an EMBL/GenBank/DDBJ whole genome shotgun (WGS) entry which is preliminary data.</text>
</comment>
<name>A0ACB8TI36_9AGAM</name>
<dbReference type="EMBL" id="MU277188">
    <property type="protein sequence ID" value="KAI0068079.1"/>
    <property type="molecule type" value="Genomic_DNA"/>
</dbReference>
<evidence type="ECO:0000313" key="2">
    <source>
        <dbReference type="Proteomes" id="UP000814140"/>
    </source>
</evidence>
<keyword evidence="1" id="KW-0378">Hydrolase</keyword>
<dbReference type="Proteomes" id="UP000814140">
    <property type="component" value="Unassembled WGS sequence"/>
</dbReference>
<reference evidence="1" key="1">
    <citation type="submission" date="2021-03" db="EMBL/GenBank/DDBJ databases">
        <authorList>
            <consortium name="DOE Joint Genome Institute"/>
            <person name="Ahrendt S."/>
            <person name="Looney B.P."/>
            <person name="Miyauchi S."/>
            <person name="Morin E."/>
            <person name="Drula E."/>
            <person name="Courty P.E."/>
            <person name="Chicoki N."/>
            <person name="Fauchery L."/>
            <person name="Kohler A."/>
            <person name="Kuo A."/>
            <person name="Labutti K."/>
            <person name="Pangilinan J."/>
            <person name="Lipzen A."/>
            <person name="Riley R."/>
            <person name="Andreopoulos W."/>
            <person name="He G."/>
            <person name="Johnson J."/>
            <person name="Barry K.W."/>
            <person name="Grigoriev I.V."/>
            <person name="Nagy L."/>
            <person name="Hibbett D."/>
            <person name="Henrissat B."/>
            <person name="Matheny P.B."/>
            <person name="Labbe J."/>
            <person name="Martin F."/>
        </authorList>
    </citation>
    <scope>NUCLEOTIDE SEQUENCE</scope>
    <source>
        <strain evidence="1">HHB10654</strain>
    </source>
</reference>
<reference evidence="1" key="2">
    <citation type="journal article" date="2022" name="New Phytol.">
        <title>Evolutionary transition to the ectomycorrhizal habit in the genomes of a hyperdiverse lineage of mushroom-forming fungi.</title>
        <authorList>
            <person name="Looney B."/>
            <person name="Miyauchi S."/>
            <person name="Morin E."/>
            <person name="Drula E."/>
            <person name="Courty P.E."/>
            <person name="Kohler A."/>
            <person name="Kuo A."/>
            <person name="LaButti K."/>
            <person name="Pangilinan J."/>
            <person name="Lipzen A."/>
            <person name="Riley R."/>
            <person name="Andreopoulos W."/>
            <person name="He G."/>
            <person name="Johnson J."/>
            <person name="Nolan M."/>
            <person name="Tritt A."/>
            <person name="Barry K.W."/>
            <person name="Grigoriev I.V."/>
            <person name="Nagy L.G."/>
            <person name="Hibbett D."/>
            <person name="Henrissat B."/>
            <person name="Matheny P.B."/>
            <person name="Labbe J."/>
            <person name="Martin F.M."/>
        </authorList>
    </citation>
    <scope>NUCLEOTIDE SEQUENCE</scope>
    <source>
        <strain evidence="1">HHB10654</strain>
    </source>
</reference>
<protein>
    <submittedName>
        <fullName evidence="1">P-loop containing nucleoside triphosphate hydrolase protein</fullName>
    </submittedName>
</protein>